<reference evidence="5" key="1">
    <citation type="journal article" date="2021" name="PeerJ">
        <title>Extensive microbial diversity within the chicken gut microbiome revealed by metagenomics and culture.</title>
        <authorList>
            <person name="Gilroy R."/>
            <person name="Ravi A."/>
            <person name="Getino M."/>
            <person name="Pursley I."/>
            <person name="Horton D.L."/>
            <person name="Alikhan N.F."/>
            <person name="Baker D."/>
            <person name="Gharbi K."/>
            <person name="Hall N."/>
            <person name="Watson M."/>
            <person name="Adriaenssens E.M."/>
            <person name="Foster-Nyarko E."/>
            <person name="Jarju S."/>
            <person name="Secka A."/>
            <person name="Antonio M."/>
            <person name="Oren A."/>
            <person name="Chaudhuri R.R."/>
            <person name="La Ragione R."/>
            <person name="Hildebrand F."/>
            <person name="Pallen M.J."/>
        </authorList>
    </citation>
    <scope>NUCLEOTIDE SEQUENCE</scope>
    <source>
        <strain evidence="5">ChiGjej1B1-98</strain>
    </source>
</reference>
<dbReference type="CDD" id="cd00408">
    <property type="entry name" value="DHDPS-like"/>
    <property type="match status" value="1"/>
</dbReference>
<evidence type="ECO:0000256" key="1">
    <source>
        <dbReference type="ARBA" id="ARBA00007592"/>
    </source>
</evidence>
<reference evidence="5" key="2">
    <citation type="submission" date="2021-04" db="EMBL/GenBank/DDBJ databases">
        <authorList>
            <person name="Gilroy R."/>
        </authorList>
    </citation>
    <scope>NUCLEOTIDE SEQUENCE</scope>
    <source>
        <strain evidence="5">ChiGjej1B1-98</strain>
    </source>
</reference>
<dbReference type="Gene3D" id="3.20.20.70">
    <property type="entry name" value="Aldolase class I"/>
    <property type="match status" value="1"/>
</dbReference>
<feature type="active site" description="Proton donor/acceptor" evidence="3">
    <location>
        <position position="129"/>
    </location>
</feature>
<dbReference type="GO" id="GO:0008840">
    <property type="term" value="F:4-hydroxy-tetrahydrodipicolinate synthase activity"/>
    <property type="evidence" value="ECO:0007669"/>
    <property type="project" value="TreeGrafter"/>
</dbReference>
<feature type="binding site" evidence="4">
    <location>
        <position position="199"/>
    </location>
    <ligand>
        <name>pyruvate</name>
        <dbReference type="ChEBI" id="CHEBI:15361"/>
    </ligand>
</feature>
<evidence type="ECO:0000256" key="4">
    <source>
        <dbReference type="PIRSR" id="PIRSR001365-2"/>
    </source>
</evidence>
<evidence type="ECO:0000256" key="3">
    <source>
        <dbReference type="PIRSR" id="PIRSR001365-1"/>
    </source>
</evidence>
<dbReference type="SMART" id="SM01130">
    <property type="entry name" value="DHDPS"/>
    <property type="match status" value="1"/>
</dbReference>
<dbReference type="AlphaFoldDB" id="A0A9D1YUZ9"/>
<gene>
    <name evidence="5" type="ORF">H9830_05945</name>
</gene>
<comment type="similarity">
    <text evidence="1">Belongs to the DapA family.</text>
</comment>
<dbReference type="EMBL" id="DXDC01000173">
    <property type="protein sequence ID" value="HIY65803.1"/>
    <property type="molecule type" value="Genomic_DNA"/>
</dbReference>
<evidence type="ECO:0000313" key="5">
    <source>
        <dbReference type="EMBL" id="HIY65803.1"/>
    </source>
</evidence>
<organism evidence="5 6">
    <name type="scientific">Candidatus Agrococcus pullicola</name>
    <dbReference type="NCBI Taxonomy" id="2838429"/>
    <lineage>
        <taxon>Bacteria</taxon>
        <taxon>Bacillati</taxon>
        <taxon>Actinomycetota</taxon>
        <taxon>Actinomycetes</taxon>
        <taxon>Micrococcales</taxon>
        <taxon>Microbacteriaceae</taxon>
        <taxon>Agrococcus</taxon>
    </lineage>
</organism>
<dbReference type="InterPro" id="IPR002220">
    <property type="entry name" value="DapA-like"/>
</dbReference>
<keyword evidence="2" id="KW-0456">Lyase</keyword>
<dbReference type="SUPFAM" id="SSF51569">
    <property type="entry name" value="Aldolase"/>
    <property type="match status" value="1"/>
</dbReference>
<name>A0A9D1YUZ9_9MICO</name>
<feature type="non-terminal residue" evidence="5">
    <location>
        <position position="1"/>
    </location>
</feature>
<dbReference type="PANTHER" id="PTHR12128:SF66">
    <property type="entry name" value="4-HYDROXY-2-OXOGLUTARATE ALDOLASE, MITOCHONDRIAL"/>
    <property type="match status" value="1"/>
</dbReference>
<proteinExistence type="inferred from homology"/>
<dbReference type="Proteomes" id="UP000824005">
    <property type="component" value="Unassembled WGS sequence"/>
</dbReference>
<accession>A0A9D1YUZ9</accession>
<dbReference type="PIRSF" id="PIRSF001365">
    <property type="entry name" value="DHDPS"/>
    <property type="match status" value="1"/>
</dbReference>
<feature type="active site" description="Schiff-base intermediate with substrate" evidence="3">
    <location>
        <position position="157"/>
    </location>
</feature>
<feature type="binding site" evidence="4">
    <location>
        <position position="40"/>
    </location>
    <ligand>
        <name>pyruvate</name>
        <dbReference type="ChEBI" id="CHEBI:15361"/>
    </ligand>
</feature>
<dbReference type="InterPro" id="IPR013785">
    <property type="entry name" value="Aldolase_TIM"/>
</dbReference>
<comment type="caution">
    <text evidence="5">The sequence shown here is derived from an EMBL/GenBank/DDBJ whole genome shotgun (WGS) entry which is preliminary data.</text>
</comment>
<dbReference type="PRINTS" id="PR00146">
    <property type="entry name" value="DHPICSNTHASE"/>
</dbReference>
<sequence>ITAIPTAFTADGSVDLDASRAIFEFVAKSGNEGAFVLGTTGEFPALTVAERNELAKLAVETMGERMRVIVHVGAPSLFEVQQLIEGAREAGAAEIAVITPYYLPVTDAALVDFFRSVNDAADGLGVFVYVYQKRAGNFVSVDAMAEISRLSNFVGAKVSEEPLELLQEYRDVVPDDFVIYTGADADILRVADYGAQGVVSGVSSVLPGPFRAAAEGGDDAARLQEDVDLAVGAIAGDMERMRAALELQGVPAGASRMALAEPDSDARARIREAVERLGR</sequence>
<evidence type="ECO:0000313" key="6">
    <source>
        <dbReference type="Proteomes" id="UP000824005"/>
    </source>
</evidence>
<dbReference type="PANTHER" id="PTHR12128">
    <property type="entry name" value="DIHYDRODIPICOLINATE SYNTHASE"/>
    <property type="match status" value="1"/>
</dbReference>
<protein>
    <submittedName>
        <fullName evidence="5">Dihydrodipicolinate synthase family protein</fullName>
    </submittedName>
</protein>
<evidence type="ECO:0000256" key="2">
    <source>
        <dbReference type="ARBA" id="ARBA00023239"/>
    </source>
</evidence>
<dbReference type="Pfam" id="PF00701">
    <property type="entry name" value="DHDPS"/>
    <property type="match status" value="1"/>
</dbReference>